<dbReference type="PANTHER" id="PTHR13234:SF71">
    <property type="entry name" value="GAMMA-INTERFERON-INDUCIBLE LYSOSOMAL THIOL REDUCTASE-LIKE PROTEIN"/>
    <property type="match status" value="1"/>
</dbReference>
<evidence type="ECO:0000313" key="3">
    <source>
        <dbReference type="EMBL" id="KAL1492845.1"/>
    </source>
</evidence>
<dbReference type="Proteomes" id="UP001566132">
    <property type="component" value="Unassembled WGS sequence"/>
</dbReference>
<dbReference type="InterPro" id="IPR004911">
    <property type="entry name" value="Interferon-induced_GILT"/>
</dbReference>
<comment type="caution">
    <text evidence="3">The sequence shown here is derived from an EMBL/GenBank/DDBJ whole genome shotgun (WGS) entry which is preliminary data.</text>
</comment>
<name>A0ABD1EE55_HYPHA</name>
<dbReference type="Pfam" id="PF03227">
    <property type="entry name" value="GILT"/>
    <property type="match status" value="1"/>
</dbReference>
<dbReference type="EMBL" id="JBDJPC010000008">
    <property type="protein sequence ID" value="KAL1492845.1"/>
    <property type="molecule type" value="Genomic_DNA"/>
</dbReference>
<protein>
    <recommendedName>
        <fullName evidence="5">Gamma-interferon-inducible lysosomal thiol reductase</fullName>
    </recommendedName>
</protein>
<gene>
    <name evidence="3" type="ORF">ABEB36_011027</name>
</gene>
<proteinExistence type="inferred from homology"/>
<keyword evidence="4" id="KW-1185">Reference proteome</keyword>
<comment type="similarity">
    <text evidence="1">Belongs to the GILT family.</text>
</comment>
<evidence type="ECO:0000256" key="2">
    <source>
        <dbReference type="ARBA" id="ARBA00023180"/>
    </source>
</evidence>
<sequence length="206" mass="23128">MISSLKKITCKPNQNCIQGQKKVKVSVYYEALCPDSKFFISFQLVPVFDKLKDSLIVDLVPYGKAQTFIDDEGKIEFRCQHEHVECAANKIHACVINQVEDAESQLKYIACMIANNIVPDSAGEECGKELNIDFAPIRKCAVEQQGSLLLKKYGERTHALIPKLRFVPTIELNGSQDFETQAAILKNLFKAVCEVFHTKPSKCVDV</sequence>
<organism evidence="3 4">
    <name type="scientific">Hypothenemus hampei</name>
    <name type="common">Coffee berry borer</name>
    <dbReference type="NCBI Taxonomy" id="57062"/>
    <lineage>
        <taxon>Eukaryota</taxon>
        <taxon>Metazoa</taxon>
        <taxon>Ecdysozoa</taxon>
        <taxon>Arthropoda</taxon>
        <taxon>Hexapoda</taxon>
        <taxon>Insecta</taxon>
        <taxon>Pterygota</taxon>
        <taxon>Neoptera</taxon>
        <taxon>Endopterygota</taxon>
        <taxon>Coleoptera</taxon>
        <taxon>Polyphaga</taxon>
        <taxon>Cucujiformia</taxon>
        <taxon>Curculionidae</taxon>
        <taxon>Scolytinae</taxon>
        <taxon>Hypothenemus</taxon>
    </lineage>
</organism>
<accession>A0ABD1EE55</accession>
<evidence type="ECO:0000313" key="4">
    <source>
        <dbReference type="Proteomes" id="UP001566132"/>
    </source>
</evidence>
<evidence type="ECO:0000256" key="1">
    <source>
        <dbReference type="ARBA" id="ARBA00005679"/>
    </source>
</evidence>
<dbReference type="AlphaFoldDB" id="A0ABD1EE55"/>
<reference evidence="3 4" key="1">
    <citation type="submission" date="2024-05" db="EMBL/GenBank/DDBJ databases">
        <title>Genetic variation in Jamaican populations of the coffee berry borer (Hypothenemus hampei).</title>
        <authorList>
            <person name="Errbii M."/>
            <person name="Myrie A."/>
        </authorList>
    </citation>
    <scope>NUCLEOTIDE SEQUENCE [LARGE SCALE GENOMIC DNA]</scope>
    <source>
        <strain evidence="3">JA-Hopewell-2020-01-JO</strain>
        <tissue evidence="3">Whole body</tissue>
    </source>
</reference>
<evidence type="ECO:0008006" key="5">
    <source>
        <dbReference type="Google" id="ProtNLM"/>
    </source>
</evidence>
<dbReference type="PANTHER" id="PTHR13234">
    <property type="entry name" value="GAMMA-INTERFERON INDUCIBLE LYSOSOMAL THIOL REDUCTASE GILT"/>
    <property type="match status" value="1"/>
</dbReference>
<keyword evidence="2" id="KW-0325">Glycoprotein</keyword>